<dbReference type="Proteomes" id="UP000199754">
    <property type="component" value="Plasmid pSMR1-2"/>
</dbReference>
<protein>
    <recommendedName>
        <fullName evidence="2">DNA-directed DNA polymerase</fullName>
        <ecNumber evidence="2">2.7.7.7</ecNumber>
    </recommendedName>
</protein>
<dbReference type="SUPFAM" id="SSF56672">
    <property type="entry name" value="DNA/RNA polymerases"/>
    <property type="match status" value="1"/>
</dbReference>
<comment type="subunit">
    <text evidence="1">Monomer.</text>
</comment>
<accession>A0A221K7L6</accession>
<dbReference type="CDD" id="cd03468">
    <property type="entry name" value="PolY_like"/>
    <property type="match status" value="1"/>
</dbReference>
<proteinExistence type="predicted"/>
<name>A0A221K7L6_9RHOB</name>
<dbReference type="GO" id="GO:0003684">
    <property type="term" value="F:damaged DNA binding"/>
    <property type="evidence" value="ECO:0007669"/>
    <property type="project" value="InterPro"/>
</dbReference>
<evidence type="ECO:0000259" key="7">
    <source>
        <dbReference type="Pfam" id="PF11799"/>
    </source>
</evidence>
<feature type="domain" description="UmuC" evidence="6">
    <location>
        <begin position="28"/>
        <end position="155"/>
    </location>
</feature>
<dbReference type="PANTHER" id="PTHR35369">
    <property type="entry name" value="BLR3025 PROTEIN-RELATED"/>
    <property type="match status" value="1"/>
</dbReference>
<dbReference type="AlphaFoldDB" id="A0A221K7L6"/>
<evidence type="ECO:0000259" key="6">
    <source>
        <dbReference type="Pfam" id="PF00817"/>
    </source>
</evidence>
<dbReference type="Pfam" id="PF00817">
    <property type="entry name" value="IMS"/>
    <property type="match status" value="1"/>
</dbReference>
<evidence type="ECO:0000256" key="1">
    <source>
        <dbReference type="ARBA" id="ARBA00011245"/>
    </source>
</evidence>
<geneLocation type="plasmid" evidence="8 9">
    <name>pSMR1-2</name>
</geneLocation>
<dbReference type="InterPro" id="IPR017961">
    <property type="entry name" value="DNA_pol_Y-fam_little_finger"/>
</dbReference>
<dbReference type="EC" id="2.7.7.7" evidence="2"/>
<feature type="domain" description="DNA polymerase Y-family little finger" evidence="7">
    <location>
        <begin position="239"/>
        <end position="336"/>
    </location>
</feature>
<dbReference type="InterPro" id="IPR001126">
    <property type="entry name" value="UmuC"/>
</dbReference>
<evidence type="ECO:0000256" key="5">
    <source>
        <dbReference type="ARBA" id="ARBA00049244"/>
    </source>
</evidence>
<evidence type="ECO:0000313" key="8">
    <source>
        <dbReference type="EMBL" id="ASM74969.1"/>
    </source>
</evidence>
<dbReference type="Pfam" id="PF11799">
    <property type="entry name" value="IMS_C"/>
    <property type="match status" value="1"/>
</dbReference>
<keyword evidence="3" id="KW-0227">DNA damage</keyword>
<gene>
    <name evidence="8" type="ORF">SULPSESMR1_04050</name>
</gene>
<sequence>MPKRVVSMWFPRLPSNRVLRAHPVDSTASRPFVLTHHEKNSDRIYCLNQAAEAQGLHRGMGFSDARAYCPDLQSQPANTRADARFLHMLARWSKRYCPWVGLDGADGLMLNIAGSAHLFGGEAAMLDDMRHRLTRAGLNGRLAVAGTRGAAWALSHYGAANRNVQENADIAPLPVAALRLDPKSDTALQRLGVRTIADLIALPRATVARRFGQDVVLRLDQALGAQDEVISPLTDAPHYGVRMTLPEPVGLSADVMAGTARLLERLCAKLKHHDMGARRLQLSLRRVDQGAQQVELRLAAPMHDAARILPLFERGVGQIDAGFGIDQLRLEATQVEHLPKAQITHASAARPDGLEDLITRLGNRIGLDNIQRFLPADSHIPERSFTIAPAAYSTAQGPWVTLRPRPLRLFTPEPIAGTSPRPPHQFRWRRIPLTTGRATGPERIAPEWWLPDGNWRTGLRDYWKVDTTQGRRLWLFYTPQNPGWFVQGEFA</sequence>
<dbReference type="InterPro" id="IPR050356">
    <property type="entry name" value="SulA_CellDiv_inhibitor"/>
</dbReference>
<evidence type="ECO:0000313" key="9">
    <source>
        <dbReference type="Proteomes" id="UP000199754"/>
    </source>
</evidence>
<dbReference type="InterPro" id="IPR043502">
    <property type="entry name" value="DNA/RNA_pol_sf"/>
</dbReference>
<dbReference type="Gene3D" id="3.40.1170.60">
    <property type="match status" value="1"/>
</dbReference>
<evidence type="ECO:0000256" key="4">
    <source>
        <dbReference type="ARBA" id="ARBA00025589"/>
    </source>
</evidence>
<evidence type="ECO:0000256" key="2">
    <source>
        <dbReference type="ARBA" id="ARBA00012417"/>
    </source>
</evidence>
<organism evidence="8 9">
    <name type="scientific">Pseudosulfitobacter pseudonitzschiae</name>
    <dbReference type="NCBI Taxonomy" id="1402135"/>
    <lineage>
        <taxon>Bacteria</taxon>
        <taxon>Pseudomonadati</taxon>
        <taxon>Pseudomonadota</taxon>
        <taxon>Alphaproteobacteria</taxon>
        <taxon>Rhodobacterales</taxon>
        <taxon>Roseobacteraceae</taxon>
        <taxon>Pseudosulfitobacter</taxon>
    </lineage>
</organism>
<evidence type="ECO:0000256" key="3">
    <source>
        <dbReference type="ARBA" id="ARBA00022763"/>
    </source>
</evidence>
<reference evidence="8 9" key="1">
    <citation type="submission" date="2017-07" db="EMBL/GenBank/DDBJ databases">
        <title>Genome Sequence of Sulfitobacter pseudonitzschiae Strain SMR1 Isolated from a culture of the Diatom Skeletonema marinoi.</title>
        <authorList>
            <person name="Topel M."/>
            <person name="Pinder M.I.M."/>
            <person name="Johansson O.N."/>
            <person name="Kourtchenko O."/>
            <person name="Godhe A."/>
            <person name="Clarke A.K."/>
        </authorList>
    </citation>
    <scope>NUCLEOTIDE SEQUENCE [LARGE SCALE GENOMIC DNA]</scope>
    <source>
        <strain evidence="8 9">SMR1</strain>
        <plasmid evidence="8 9">pSMR1-2</plasmid>
    </source>
</reference>
<comment type="function">
    <text evidence="4">Poorly processive, error-prone DNA polymerase involved in untargeted mutagenesis. Copies undamaged DNA at stalled replication forks, which arise in vivo from mismatched or misaligned primer ends. These misaligned primers can be extended by PolIV. Exhibits no 3'-5' exonuclease (proofreading) activity. May be involved in translesional synthesis, in conjunction with the beta clamp from PolIII.</text>
</comment>
<dbReference type="EMBL" id="CP022417">
    <property type="protein sequence ID" value="ASM74969.1"/>
    <property type="molecule type" value="Genomic_DNA"/>
</dbReference>
<dbReference type="GO" id="GO:0006281">
    <property type="term" value="P:DNA repair"/>
    <property type="evidence" value="ECO:0007669"/>
    <property type="project" value="InterPro"/>
</dbReference>
<dbReference type="PANTHER" id="PTHR35369:SF2">
    <property type="entry name" value="BLR3025 PROTEIN"/>
    <property type="match status" value="1"/>
</dbReference>
<dbReference type="KEGG" id="spse:SULPSESMR1_04050"/>
<keyword evidence="8" id="KW-0614">Plasmid</keyword>
<keyword evidence="9" id="KW-1185">Reference proteome</keyword>
<comment type="catalytic activity">
    <reaction evidence="5">
        <text>DNA(n) + a 2'-deoxyribonucleoside 5'-triphosphate = DNA(n+1) + diphosphate</text>
        <dbReference type="Rhea" id="RHEA:22508"/>
        <dbReference type="Rhea" id="RHEA-COMP:17339"/>
        <dbReference type="Rhea" id="RHEA-COMP:17340"/>
        <dbReference type="ChEBI" id="CHEBI:33019"/>
        <dbReference type="ChEBI" id="CHEBI:61560"/>
        <dbReference type="ChEBI" id="CHEBI:173112"/>
        <dbReference type="EC" id="2.7.7.7"/>
    </reaction>
</comment>